<gene>
    <name evidence="1" type="ORF">ERS013200_00718</name>
</gene>
<protein>
    <submittedName>
        <fullName evidence="1">Uncharacterized protein</fullName>
    </submittedName>
</protein>
<name>A0A655SD66_VIBCL</name>
<organism evidence="1 2">
    <name type="scientific">Vibrio cholerae</name>
    <dbReference type="NCBI Taxonomy" id="666"/>
    <lineage>
        <taxon>Bacteria</taxon>
        <taxon>Pseudomonadati</taxon>
        <taxon>Pseudomonadota</taxon>
        <taxon>Gammaproteobacteria</taxon>
        <taxon>Vibrionales</taxon>
        <taxon>Vibrionaceae</taxon>
        <taxon>Vibrio</taxon>
    </lineage>
</organism>
<dbReference type="EMBL" id="CWQY01000003">
    <property type="protein sequence ID" value="CSC16016.1"/>
    <property type="molecule type" value="Genomic_DNA"/>
</dbReference>
<evidence type="ECO:0000313" key="1">
    <source>
        <dbReference type="EMBL" id="CSC16016.1"/>
    </source>
</evidence>
<sequence>MFSLYSFGDNLNTQSMGKIGHHFYDGVAA</sequence>
<accession>A0A655SD66</accession>
<dbReference type="AlphaFoldDB" id="A0A655SD66"/>
<reference evidence="1 2" key="1">
    <citation type="submission" date="2015-07" db="EMBL/GenBank/DDBJ databases">
        <authorList>
            <consortium name="Pathogen Informatics"/>
        </authorList>
    </citation>
    <scope>NUCLEOTIDE SEQUENCE [LARGE SCALE GENOMIC DNA]</scope>
    <source>
        <strain evidence="1 2">A316</strain>
    </source>
</reference>
<dbReference type="Proteomes" id="UP000041770">
    <property type="component" value="Unassembled WGS sequence"/>
</dbReference>
<evidence type="ECO:0000313" key="2">
    <source>
        <dbReference type="Proteomes" id="UP000041770"/>
    </source>
</evidence>
<proteinExistence type="predicted"/>